<evidence type="ECO:0000259" key="13">
    <source>
        <dbReference type="PROSITE" id="PS51007"/>
    </source>
</evidence>
<comment type="similarity">
    <text evidence="3 12">Belongs to the cytochrome c family. PetJ subfamily.</text>
</comment>
<protein>
    <recommendedName>
        <fullName evidence="4 12">Cytochrome c6</fullName>
    </recommendedName>
    <alternativeName>
        <fullName evidence="12">Cytochrome c-553</fullName>
    </alternativeName>
    <alternativeName>
        <fullName evidence="12">Cytochrome c553</fullName>
    </alternativeName>
    <alternativeName>
        <fullName evidence="12">Soluble cytochrome f</fullName>
    </alternativeName>
</protein>
<evidence type="ECO:0000313" key="15">
    <source>
        <dbReference type="Proteomes" id="UP000315113"/>
    </source>
</evidence>
<dbReference type="PANTHER" id="PTHR34688">
    <property type="entry name" value="CYTOCHROME C6, CHLOROPLASTIC"/>
    <property type="match status" value="1"/>
</dbReference>
<evidence type="ECO:0000256" key="8">
    <source>
        <dbReference type="ARBA" id="ARBA00022723"/>
    </source>
</evidence>
<feature type="binding site" description="covalent" evidence="12">
    <location>
        <position position="35"/>
    </location>
    <ligand>
        <name>heme c</name>
        <dbReference type="ChEBI" id="CHEBI:61717"/>
    </ligand>
</feature>
<dbReference type="HAMAP" id="MF_00594">
    <property type="entry name" value="Cytc_PetJ"/>
    <property type="match status" value="1"/>
</dbReference>
<evidence type="ECO:0000256" key="2">
    <source>
        <dbReference type="ARBA" id="ARBA00004518"/>
    </source>
</evidence>
<proteinExistence type="inferred from homology"/>
<dbReference type="PROSITE" id="PS51007">
    <property type="entry name" value="CYTC"/>
    <property type="match status" value="1"/>
</dbReference>
<sequence length="106" mass="11029" precursor="true">MKRLLISLCLLLAVVTFGMARPALADGASIFSANCASCHMGGKNVVNAAKTLKKEDLAKYGKDSVEAIVAQVTKGNGAMPAFGGRLSAEDIEAVANYVLAQAEKGW</sequence>
<dbReference type="GO" id="GO:0009055">
    <property type="term" value="F:electron transfer activity"/>
    <property type="evidence" value="ECO:0007669"/>
    <property type="project" value="UniProtKB-UniRule"/>
</dbReference>
<evidence type="ECO:0000256" key="12">
    <source>
        <dbReference type="HAMAP-Rule" id="MF_00594"/>
    </source>
</evidence>
<feature type="signal peptide" evidence="12">
    <location>
        <begin position="1"/>
        <end position="25"/>
    </location>
</feature>
<keyword evidence="10 12" id="KW-0408">Iron</keyword>
<dbReference type="Gene3D" id="1.10.760.10">
    <property type="entry name" value="Cytochrome c-like domain"/>
    <property type="match status" value="1"/>
</dbReference>
<evidence type="ECO:0000256" key="6">
    <source>
        <dbReference type="ARBA" id="ARBA00022531"/>
    </source>
</evidence>
<dbReference type="Pfam" id="PF13442">
    <property type="entry name" value="Cytochrome_CBB3"/>
    <property type="match status" value="1"/>
</dbReference>
<keyword evidence="9 12" id="KW-0249">Electron transport</keyword>
<dbReference type="PRINTS" id="PR00605">
    <property type="entry name" value="CYTCHROMECIC"/>
</dbReference>
<keyword evidence="6 12" id="KW-0602">Photosynthesis</keyword>
<reference evidence="14 15" key="1">
    <citation type="submission" date="2019-01" db="EMBL/GenBank/DDBJ databases">
        <title>Coherence of Microcystis species and biogeography revealed through population genomics.</title>
        <authorList>
            <person name="Perez-Carrascal O.M."/>
            <person name="Terrat Y."/>
            <person name="Giani A."/>
            <person name="Fortin N."/>
            <person name="Tromas N."/>
            <person name="Shapiro B.J."/>
        </authorList>
    </citation>
    <scope>NUCLEOTIDE SEQUENCE [LARGE SCALE GENOMIC DNA]</scope>
    <source>
        <strain evidence="14">Ma_MB_F_20061100_S20D</strain>
    </source>
</reference>
<comment type="function">
    <text evidence="1 12">Functions as an electron carrier between membrane-bound cytochrome b6-f and photosystem I in oxygenic photosynthesis.</text>
</comment>
<gene>
    <name evidence="12" type="primary">petJ</name>
    <name evidence="14" type="ORF">EWV78_21030</name>
</gene>
<keyword evidence="7 12" id="KW-0349">Heme</keyword>
<dbReference type="InterPro" id="IPR036909">
    <property type="entry name" value="Cyt_c-like_dom_sf"/>
</dbReference>
<evidence type="ECO:0000256" key="9">
    <source>
        <dbReference type="ARBA" id="ARBA00022982"/>
    </source>
</evidence>
<evidence type="ECO:0000256" key="3">
    <source>
        <dbReference type="ARBA" id="ARBA00009650"/>
    </source>
</evidence>
<feature type="binding site" description="covalent" evidence="12">
    <location>
        <position position="38"/>
    </location>
    <ligand>
        <name>heme c</name>
        <dbReference type="ChEBI" id="CHEBI:61717"/>
    </ligand>
</feature>
<dbReference type="InterPro" id="IPR009056">
    <property type="entry name" value="Cyt_c-like_dom"/>
</dbReference>
<dbReference type="GO" id="GO:0020037">
    <property type="term" value="F:heme binding"/>
    <property type="evidence" value="ECO:0007669"/>
    <property type="project" value="InterPro"/>
</dbReference>
<evidence type="ECO:0000256" key="1">
    <source>
        <dbReference type="ARBA" id="ARBA00002347"/>
    </source>
</evidence>
<dbReference type="FunFam" id="1.10.760.10:FF:000038">
    <property type="entry name" value="Cytochrome c6"/>
    <property type="match status" value="1"/>
</dbReference>
<dbReference type="PANTHER" id="PTHR34688:SF2">
    <property type="entry name" value="CYTOCHROME C6, CHLOROPLASTIC"/>
    <property type="match status" value="1"/>
</dbReference>
<keyword evidence="12" id="KW-0732">Signal</keyword>
<feature type="chain" id="PRO_5022275726" description="Cytochrome c6" evidence="12">
    <location>
        <begin position="26"/>
        <end position="106"/>
    </location>
</feature>
<comment type="subunit">
    <text evidence="12">Monomer.</text>
</comment>
<dbReference type="NCBIfam" id="NF045930">
    <property type="entry name" value="Cytc6PetJCyano"/>
    <property type="match status" value="1"/>
</dbReference>
<dbReference type="EMBL" id="SFBH01000157">
    <property type="protein sequence ID" value="TRU31326.1"/>
    <property type="molecule type" value="Genomic_DNA"/>
</dbReference>
<organism evidence="14 15">
    <name type="scientific">Microcystis aeruginosa Ma_MB_F_20061100_S20D</name>
    <dbReference type="NCBI Taxonomy" id="2486253"/>
    <lineage>
        <taxon>Bacteria</taxon>
        <taxon>Bacillati</taxon>
        <taxon>Cyanobacteriota</taxon>
        <taxon>Cyanophyceae</taxon>
        <taxon>Oscillatoriophycideae</taxon>
        <taxon>Chroococcales</taxon>
        <taxon>Microcystaceae</taxon>
        <taxon>Microcystis</taxon>
    </lineage>
</organism>
<keyword evidence="11 12" id="KW-0793">Thylakoid</keyword>
<dbReference type="GO" id="GO:0005506">
    <property type="term" value="F:iron ion binding"/>
    <property type="evidence" value="ECO:0007669"/>
    <property type="project" value="InterPro"/>
</dbReference>
<feature type="binding site" description="axial binding residue" evidence="12">
    <location>
        <position position="39"/>
    </location>
    <ligand>
        <name>heme c</name>
        <dbReference type="ChEBI" id="CHEBI:61717"/>
    </ligand>
    <ligandPart>
        <name>Fe</name>
        <dbReference type="ChEBI" id="CHEBI:18248"/>
    </ligandPart>
</feature>
<comment type="PTM">
    <text evidence="12">Binds 1 heme c group per subunit.</text>
</comment>
<dbReference type="SUPFAM" id="SSF46626">
    <property type="entry name" value="Cytochrome c"/>
    <property type="match status" value="1"/>
</dbReference>
<comment type="caution">
    <text evidence="14">The sequence shown here is derived from an EMBL/GenBank/DDBJ whole genome shotgun (WGS) entry which is preliminary data.</text>
</comment>
<keyword evidence="8 12" id="KW-0479">Metal-binding</keyword>
<keyword evidence="5 12" id="KW-0813">Transport</keyword>
<feature type="domain" description="Cytochrome c" evidence="13">
    <location>
        <begin position="22"/>
        <end position="102"/>
    </location>
</feature>
<evidence type="ECO:0000313" key="14">
    <source>
        <dbReference type="EMBL" id="TRU31326.1"/>
    </source>
</evidence>
<evidence type="ECO:0000256" key="10">
    <source>
        <dbReference type="ARBA" id="ARBA00023004"/>
    </source>
</evidence>
<evidence type="ECO:0000256" key="4">
    <source>
        <dbReference type="ARBA" id="ARBA00016152"/>
    </source>
</evidence>
<dbReference type="InterPro" id="IPR008168">
    <property type="entry name" value="Cyt_C_IC"/>
</dbReference>
<feature type="binding site" description="axial binding residue" evidence="12">
    <location>
        <position position="79"/>
    </location>
    <ligand>
        <name>heme c</name>
        <dbReference type="ChEBI" id="CHEBI:61717"/>
    </ligand>
    <ligandPart>
        <name>Fe</name>
        <dbReference type="ChEBI" id="CHEBI:18248"/>
    </ligandPart>
</feature>
<evidence type="ECO:0000256" key="5">
    <source>
        <dbReference type="ARBA" id="ARBA00022448"/>
    </source>
</evidence>
<dbReference type="InterPro" id="IPR023655">
    <property type="entry name" value="Cyt_C6"/>
</dbReference>
<dbReference type="Proteomes" id="UP000315113">
    <property type="component" value="Unassembled WGS sequence"/>
</dbReference>
<evidence type="ECO:0000256" key="11">
    <source>
        <dbReference type="ARBA" id="ARBA00023078"/>
    </source>
</evidence>
<dbReference type="GO" id="GO:0015979">
    <property type="term" value="P:photosynthesis"/>
    <property type="evidence" value="ECO:0007669"/>
    <property type="project" value="UniProtKB-UniRule"/>
</dbReference>
<dbReference type="AlphaFoldDB" id="A0A552EA01"/>
<accession>A0A552EA01</accession>
<name>A0A552EA01_MICAE</name>
<dbReference type="GO" id="GO:0031979">
    <property type="term" value="C:plasma membrane-derived thylakoid lumen"/>
    <property type="evidence" value="ECO:0007669"/>
    <property type="project" value="UniProtKB-SubCell"/>
</dbReference>
<comment type="subcellular location">
    <subcellularLocation>
        <location evidence="2 12">Cellular thylakoid lumen</location>
    </subcellularLocation>
</comment>
<evidence type="ECO:0000256" key="7">
    <source>
        <dbReference type="ARBA" id="ARBA00022617"/>
    </source>
</evidence>